<evidence type="ECO:0000259" key="2">
    <source>
        <dbReference type="Pfam" id="PF12545"/>
    </source>
</evidence>
<sequence>SQILGSIKAEGQVYVINRNGVIFGGASQVNVGTIVASSLSLSNRQFLAGINAPLSGRIGGGADVDMLPAFGDIPLTSDPDAPAAAPAGNVEVLAGAQITSGKHGLIGLFGTNVTNSGTLATDAGQVLLAAGEQVWLVPQNADSGMIGMRAYVSALPNYFTPGIDDPLLFEKLAARTAQVGMVARNDGLITADAGNITVVGSTVRQNGILRAVTTLDSPGSIMIAGEDSVLWSTYGAIKRRGGTVVFGEDSITQIVIDPSGAVGTGGSAGNSSALRISGAIVELNGKAGAGGNDLQGAYLQAQGGKIDIDLRGVEYSFAGLNEGFGATPAGPAVGTRFLMHAGSVLDVSGVVDVEVPMERNSVAVEVRANELRDSPLQRGGILVGETVYVDRRVSGTREDGTVWYGSEVIDANEYIANAPTSMAERAVKGGSVTIHANEVVVMSDAEINIAGGSLRYLDGYIKTTQLLGADGRLYDIGSARADMRYVAIGGGFVRDHARWGVTQVWAPLLGDGTAGRFEKGYVEGAQAGTLEIHAPAQVLDGNIYAHAIKGERQLTAPPKGGTLKIGSLSLPDGYFNANDLLLQARVASLPSDFSLTTPLPVDRSSTLQLSTDRFNESGLSTVEVHVNGDITFASDVDLRLQPGSLLSVYSETGGNSVIVDGSIRVAGGSVTIGSKDTLTVKGSATIDVSGQWTNELSSLSAVPRVVNGGVISLTADSGLTFESGSVLAADAGATVGLKGVKAGTAGSITLAGATVAGLNSVAMSAYGLASSDQVPLAPAGGMLNLVGLPALWIGSDGATPGGNALGLDPSFFDRGGFSRFAFKLAGIEDGVTFAPKVRTRVLTSGYTSHASADSISAVAAPAMLFPSQRRGVELSMETSGNFELGANTTIAPGIGGSVILNGTGDVAIAGKIDTPAGSISINGNNVTLASTAQLLARGATRIITGTRGLRSGEVLGGGTVELNAQGEVTTEAGSLIDVSGTSGVIDILEPPQGMPGPIYRPLSLASNGGSISITGSRGKVEGTLIGKAGGPGASGGTVNFGMQPSSELAPLAQLQAVLGGLEPSCYGLGSGTCSGDFSDWQEAIGFDVGLILFNPDPDAGQEYIPIVLTQALVDALSPSPVGNIILSRTATGEGRAINPADYGLSPEALVRLGDAFGIDFSQTFAPINSLVVRPTSFETGGFASLAARGTNVELDGVNVALSRSIQVEGSLINRNGSTSRLAAPLIQIGGLGIPGPAAALAGKLTLEASLVDIGQAGIRGYAQTNIETTDLRMGGNYTTPSRLDVDGDLVIAAGQVYPTTQTTATITAGQSITILPNGNPPPPLSAGGTLTLSAPIIDQRGTLRAPFGEIVLDATDTLTLGAGSITSVSGAGLTVPYGYIVDQTLWYAGNPNAPITSPPEKRVTLRAPNVDMQAGAVVDLSGGGDLLVYQFIPGSGGSSDYLTYGNAMAILPVSQVSAIAGQQIIHLAGGNGVPAGDYVVLPASYALLPGAYRLQAMAGSNGQPLYDFTGSARLPDGSVVVAGWGSIGGTDVRDPRTQAYKVSPYATISLYSEYKVWTANTYFASTDFVEAMRRQTGLEVTAVPRLPMDAGALQIEATLSATLNATLRGSAEAGGRGAAVDISAAKIAVVGGVDASSYRAADYLVIDAAALSALGAESLLLGGKRRQTVSGLEVDATAGSIVVATDGTEANALTAPEILLASEESIHIADGSLIEAGGSVGTGSGNILFTPAIAAVKDASGNITSPARDYGAFVRVSNGEVVGVIRDGAQRTQGTLAVGAATLRGKAIILDATETTTVSGSAALLGQVLDVSSGRISIGTPAGTPDGLVLSGGSLAALMSATDLRLRSYSSIDFYGDVALGGRNANGAFTLASLRLDAAALNSSTGSSVTVAAGEVVFTNTLSGTNASLGGTGGILGIAADTLALGTGSKVITGFDTIQVSASTAIVGRGTGSIDFGTADLAFSAPRLTAESGASQDWTTTGAFTLTGTAASGGFETLGARLAITAASITQSSLIDLAAGSLTLRATAGDVTLTSASVTRAPGFSRVFYDQQADIAGGTVALVADQGRVWAQAGSLIDVSRSGNGSAGTLSITTPQHEARLDGDLRAGSGGNFTLDASAVSAFGTLSAKLRQAGFDGDLSLRLRAGDVTLDGDTHARSFALATDAGSITVTGVIDASGTGGGTIRLSAKQDLQVASGAVLRANASDAQKTSGLIELVAAEGNMSLQAGAMIETVGGRNGNGEIRLRFRRDDTDGSVKLVNAAATMTAGKILAEAYRAYDTTSVDAQLPGAFADAASFMSTYAAAIEASLGRGGDATFHLVPGIELSSNGDLTLTSAVDLHAARYDGEAGVLTLRAGGNLVLNASLSDGFGSAAADAAVGSDPASWSYRLVGGADLAAANPLAVRPIGTLAGGASGNIGLGSGAIVRTGTGSISLAAGNDVVLADKTSVIYTAGARIADPSLGGTYTGNAYNPVFTQGGGDVRVTAQNDIKTLVASDQMIVDWLWRDGAANIMPPGADGNNDGSFLADRQTAWWINFGAFQQGIAALGGGSVMVEAGRDIVNVSASTPTQGRIGGGRTADEAKTVAITGGGDLTVNAGRDVVGGVYYVDHGTGAITAGGAITSNRTAIYTDNTSITPVGRSVPIRTVLAMGDAALKVTAGGTIDIAAAGNPTLWAQSYDQVGDGERSYFSTYGQNTDLALLSVGGDVNLWNTPLHLQTATPAWRNYDSAGYSEIENAMRPLVHYPAHTKAIAAAGSINVEGGMVIYPSATGNLDLWAQDSVNLKLTGPGGVMADGAVYWNLVMSPVDPELIGSVSRPLARIIEGSVLWGIPSDYGSGDLWGYYPEGRGDYRPRGLLHEADDEPSRFYANSGDVTVGLPGAVIRAQYYPEPIRVRAGRDINNLEVRAQNNRSSDLTLISAGRDINLGRGRVSIDGPGFVLVEAGRDVYLGSGGGIETAGNGETSGGGAPPSYSNPALPREGADLLVLAGTADDPRYDAFVAAYLDPANVAAMPSYLVANGQPIYLDEVVAFMRQVTGDPMLSSPAAFAALQDPRYGEYRKILIDRILSRELRAAGRGYLAGLGDAGLGFERGYAAIATLFPGAEQKGNTAWQGDVIMDRSMIRTYRGGNVDILAPGGGLQVSALSSNAVGDKNGILTINGGEIRIMTGTGTIINKSRVLTARGGDITIWSTFGDIDAGKGRKSSLTNPASTYLLSADGTVAYRINPSFTGSGISTQKGAPDAAISDVDLYAPNGIINAGDAGISVSGNIFIWAPEIINGDNIQAGGEIKGLPEPTTAAATLTVETKNEGAEAAGDATQMPPNDQPAIIIVEVIGYGGGDEPDQERKQKIKDQRSRLDTYDPNSAVHMLGNGTLSDEQSQKLSAEERDRLNALAAQ</sequence>
<feature type="region of interest" description="Disordered" evidence="1">
    <location>
        <begin position="3333"/>
        <end position="3393"/>
    </location>
</feature>
<dbReference type="Proteomes" id="UP000440694">
    <property type="component" value="Unassembled WGS sequence"/>
</dbReference>
<accession>A0A6I3KMX4</accession>
<dbReference type="NCBIfam" id="TIGR01901">
    <property type="entry name" value="adhes_NPXG"/>
    <property type="match status" value="1"/>
</dbReference>
<dbReference type="InterPro" id="IPR012334">
    <property type="entry name" value="Pectin_lyas_fold"/>
</dbReference>
<protein>
    <submittedName>
        <fullName evidence="3">Filamentous hemagglutinin N-terminal domain-containing protein</fullName>
    </submittedName>
</protein>
<evidence type="ECO:0000313" key="3">
    <source>
        <dbReference type="EMBL" id="MTD95097.1"/>
    </source>
</evidence>
<name>A0A6I3KMX4_9HYPH</name>
<gene>
    <name evidence="3" type="ORF">GIW81_12215</name>
</gene>
<dbReference type="InterPro" id="IPR021026">
    <property type="entry name" value="Filamn_hemagglutn_DUF3739"/>
</dbReference>
<dbReference type="PANTHER" id="PTHR12338">
    <property type="entry name" value="AUTOTRANSPORTER"/>
    <property type="match status" value="1"/>
</dbReference>
<dbReference type="Pfam" id="PF12545">
    <property type="entry name" value="DUF3739"/>
    <property type="match status" value="1"/>
</dbReference>
<evidence type="ECO:0000313" key="4">
    <source>
        <dbReference type="Proteomes" id="UP000440694"/>
    </source>
</evidence>
<feature type="compositionally biased region" description="Basic and acidic residues" evidence="1">
    <location>
        <begin position="3341"/>
        <end position="3356"/>
    </location>
</feature>
<evidence type="ECO:0000256" key="1">
    <source>
        <dbReference type="SAM" id="MobiDB-lite"/>
    </source>
</evidence>
<dbReference type="EMBL" id="WMBQ01000002">
    <property type="protein sequence ID" value="MTD95097.1"/>
    <property type="molecule type" value="Genomic_DNA"/>
</dbReference>
<feature type="domain" description="DUF3739" evidence="2">
    <location>
        <begin position="3181"/>
        <end position="3290"/>
    </location>
</feature>
<feature type="compositionally biased region" description="Polar residues" evidence="1">
    <location>
        <begin position="3369"/>
        <end position="3379"/>
    </location>
</feature>
<comment type="caution">
    <text evidence="3">The sequence shown here is derived from an EMBL/GenBank/DDBJ whole genome shotgun (WGS) entry which is preliminary data.</text>
</comment>
<dbReference type="PANTHER" id="PTHR12338:SF5">
    <property type="entry name" value="ANTIGEN 43-RELATED"/>
    <property type="match status" value="1"/>
</dbReference>
<dbReference type="InterPro" id="IPR050909">
    <property type="entry name" value="Bact_Autotransporter_VF"/>
</dbReference>
<dbReference type="SUPFAM" id="SSF51126">
    <property type="entry name" value="Pectin lyase-like"/>
    <property type="match status" value="1"/>
</dbReference>
<organism evidence="3 4">
    <name type="scientific">Hyphomicrobium album</name>
    <dbReference type="NCBI Taxonomy" id="2665159"/>
    <lineage>
        <taxon>Bacteria</taxon>
        <taxon>Pseudomonadati</taxon>
        <taxon>Pseudomonadota</taxon>
        <taxon>Alphaproteobacteria</taxon>
        <taxon>Hyphomicrobiales</taxon>
        <taxon>Hyphomicrobiaceae</taxon>
        <taxon>Hyphomicrobium</taxon>
    </lineage>
</organism>
<keyword evidence="4" id="KW-1185">Reference proteome</keyword>
<proteinExistence type="predicted"/>
<feature type="non-terminal residue" evidence="3">
    <location>
        <position position="1"/>
    </location>
</feature>
<dbReference type="InterPro" id="IPR011050">
    <property type="entry name" value="Pectin_lyase_fold/virulence"/>
</dbReference>
<dbReference type="InterPro" id="IPR008638">
    <property type="entry name" value="FhaB/CdiA-like_TPS"/>
</dbReference>
<dbReference type="Gene3D" id="2.160.20.10">
    <property type="entry name" value="Single-stranded right-handed beta-helix, Pectin lyase-like"/>
    <property type="match status" value="2"/>
</dbReference>
<reference evidence="3 4" key="1">
    <citation type="submission" date="2019-11" db="EMBL/GenBank/DDBJ databases">
        <title>Identification of a novel strain.</title>
        <authorList>
            <person name="Xu Q."/>
            <person name="Wang G."/>
        </authorList>
    </citation>
    <scope>NUCLEOTIDE SEQUENCE [LARGE SCALE GENOMIC DNA]</scope>
    <source>
        <strain evidence="4">xq</strain>
    </source>
</reference>